<dbReference type="OrthoDB" id="4537983at2"/>
<keyword evidence="2" id="KW-1185">Reference proteome</keyword>
<sequence>MNRVPTIGLLYPGVGAEDDFPRLEQRLAGQLRLPVVTTAGGDVLHTVDTLLSVGSSANLLDGARRAAAYQPDAVMWACTSGSFVYGWDGAQEQARRIGEDLGLPASSTSLAFAHAVKHLGLSRVAIAASYPEDLARHFRRFLADASIDVVHLGSSGIATAGEVGLMGLDDIARMAAAADRPEAEAVLIPDTAMHSLVWLDELEDAVGKPVLTANQVTVWEGLRIAGLLRNFSGLGSLFRSTEAIRIPAGS</sequence>
<evidence type="ECO:0000313" key="1">
    <source>
        <dbReference type="EMBL" id="SDQ76429.1"/>
    </source>
</evidence>
<proteinExistence type="predicted"/>
<dbReference type="InterPro" id="IPR026286">
    <property type="entry name" value="MaiA/AMDase"/>
</dbReference>
<dbReference type="Gene3D" id="3.40.50.12500">
    <property type="match status" value="1"/>
</dbReference>
<evidence type="ECO:0000313" key="2">
    <source>
        <dbReference type="Proteomes" id="UP000181917"/>
    </source>
</evidence>
<protein>
    <submittedName>
        <fullName evidence="1">Maleate cis-trans isomerase</fullName>
    </submittedName>
</protein>
<dbReference type="KEGG" id="acry:AC20117_05080"/>
<dbReference type="EMBL" id="FNKH01000002">
    <property type="protein sequence ID" value="SDQ76429.1"/>
    <property type="molecule type" value="Genomic_DNA"/>
</dbReference>
<reference evidence="1 2" key="1">
    <citation type="submission" date="2016-10" db="EMBL/GenBank/DDBJ databases">
        <authorList>
            <person name="de Groot N.N."/>
        </authorList>
    </citation>
    <scope>NUCLEOTIDE SEQUENCE [LARGE SCALE GENOMIC DNA]</scope>
    <source>
        <strain evidence="1 2">DSM 20117</strain>
    </source>
</reference>
<accession>A0A1H1DJL2</accession>
<dbReference type="AlphaFoldDB" id="A0A1H1DJL2"/>
<dbReference type="GO" id="GO:0016853">
    <property type="term" value="F:isomerase activity"/>
    <property type="evidence" value="ECO:0007669"/>
    <property type="project" value="UniProtKB-KW"/>
</dbReference>
<dbReference type="PANTHER" id="PTHR40267">
    <property type="entry name" value="BLR3294 PROTEIN"/>
    <property type="match status" value="1"/>
</dbReference>
<name>A0A1H1DJL2_9MICC</name>
<dbReference type="Proteomes" id="UP000181917">
    <property type="component" value="Unassembled WGS sequence"/>
</dbReference>
<dbReference type="PANTHER" id="PTHR40267:SF1">
    <property type="entry name" value="BLR3294 PROTEIN"/>
    <property type="match status" value="1"/>
</dbReference>
<dbReference type="Pfam" id="PF17645">
    <property type="entry name" value="Amdase"/>
    <property type="match status" value="1"/>
</dbReference>
<dbReference type="RefSeq" id="WP_074703208.1">
    <property type="nucleotide sequence ID" value="NZ_CP018863.1"/>
</dbReference>
<dbReference type="STRING" id="37928.SAMN04489742_2470"/>
<gene>
    <name evidence="1" type="ORF">SAMN04489742_2470</name>
</gene>
<organism evidence="1 2">
    <name type="scientific">Crystallibacter crystallopoietes</name>
    <dbReference type="NCBI Taxonomy" id="37928"/>
    <lineage>
        <taxon>Bacteria</taxon>
        <taxon>Bacillati</taxon>
        <taxon>Actinomycetota</taxon>
        <taxon>Actinomycetes</taxon>
        <taxon>Micrococcales</taxon>
        <taxon>Micrococcaceae</taxon>
        <taxon>Crystallibacter</taxon>
    </lineage>
</organism>
<dbReference type="InterPro" id="IPR053714">
    <property type="entry name" value="Iso_Racemase_Enz_sf"/>
</dbReference>
<keyword evidence="1" id="KW-0413">Isomerase</keyword>